<sequence length="166" mass="19009">MTWNIAAERIYGWQPQEVMDQVFPVIPDHQEEQFNRLFQQALKNNTLSNYEFQHLGKDNNLIDISISLAPLHNAEGNVCGVVMTAVDITTRKRIEAERFNLLQREQSARAEAEAANRIKDEFLAVLSHELRTPLNSILGWITLIQRGKLNNTTLEQALEVIERNAS</sequence>
<dbReference type="Gene3D" id="3.30.450.20">
    <property type="entry name" value="PAS domain"/>
    <property type="match status" value="1"/>
</dbReference>
<name>U7Q6S9_9CYAN</name>
<dbReference type="SUPFAM" id="SSF47384">
    <property type="entry name" value="Homodimeric domain of signal transducing histidine kinase"/>
    <property type="match status" value="1"/>
</dbReference>
<comment type="catalytic activity">
    <reaction evidence="1">
        <text>ATP + protein L-histidine = ADP + protein N-phospho-L-histidine.</text>
        <dbReference type="EC" id="2.7.13.3"/>
    </reaction>
</comment>
<evidence type="ECO:0000256" key="5">
    <source>
        <dbReference type="ARBA" id="ARBA00023012"/>
    </source>
</evidence>
<evidence type="ECO:0000259" key="6">
    <source>
        <dbReference type="PROSITE" id="PS50112"/>
    </source>
</evidence>
<dbReference type="EC" id="2.7.13.3" evidence="2"/>
<dbReference type="PANTHER" id="PTHR43711:SF31">
    <property type="entry name" value="HISTIDINE KINASE"/>
    <property type="match status" value="1"/>
</dbReference>
<dbReference type="RefSeq" id="WP_023070005.1">
    <property type="nucleotide sequence ID" value="NZ_AUZM01000348.1"/>
</dbReference>
<dbReference type="PROSITE" id="PS50113">
    <property type="entry name" value="PAC"/>
    <property type="match status" value="1"/>
</dbReference>
<dbReference type="InterPro" id="IPR000014">
    <property type="entry name" value="PAS"/>
</dbReference>
<dbReference type="Pfam" id="PF00512">
    <property type="entry name" value="HisKA"/>
    <property type="match status" value="1"/>
</dbReference>
<gene>
    <name evidence="8" type="ORF">M595_6478</name>
</gene>
<comment type="caution">
    <text evidence="8">The sequence shown here is derived from an EMBL/GenBank/DDBJ whole genome shotgun (WGS) entry which is preliminary data.</text>
</comment>
<dbReference type="PANTHER" id="PTHR43711">
    <property type="entry name" value="TWO-COMPONENT HISTIDINE KINASE"/>
    <property type="match status" value="1"/>
</dbReference>
<dbReference type="CDD" id="cd00082">
    <property type="entry name" value="HisKA"/>
    <property type="match status" value="1"/>
</dbReference>
<keyword evidence="3" id="KW-0808">Transferase</keyword>
<feature type="non-terminal residue" evidence="8">
    <location>
        <position position="166"/>
    </location>
</feature>
<accession>U7Q6S9</accession>
<keyword evidence="9" id="KW-1185">Reference proteome</keyword>
<evidence type="ECO:0000256" key="2">
    <source>
        <dbReference type="ARBA" id="ARBA00012438"/>
    </source>
</evidence>
<dbReference type="SUPFAM" id="SSF55785">
    <property type="entry name" value="PYP-like sensor domain (PAS domain)"/>
    <property type="match status" value="1"/>
</dbReference>
<evidence type="ECO:0000259" key="7">
    <source>
        <dbReference type="PROSITE" id="PS50113"/>
    </source>
</evidence>
<dbReference type="Gene3D" id="1.10.287.130">
    <property type="match status" value="1"/>
</dbReference>
<dbReference type="Proteomes" id="UP000017127">
    <property type="component" value="Unassembled WGS sequence"/>
</dbReference>
<protein>
    <recommendedName>
        <fullName evidence="2">histidine kinase</fullName>
        <ecNumber evidence="2">2.7.13.3</ecNumber>
    </recommendedName>
</protein>
<dbReference type="CDD" id="cd00130">
    <property type="entry name" value="PAS"/>
    <property type="match status" value="1"/>
</dbReference>
<evidence type="ECO:0000313" key="9">
    <source>
        <dbReference type="Proteomes" id="UP000017127"/>
    </source>
</evidence>
<evidence type="ECO:0000313" key="8">
    <source>
        <dbReference type="EMBL" id="ERT03584.1"/>
    </source>
</evidence>
<evidence type="ECO:0000256" key="1">
    <source>
        <dbReference type="ARBA" id="ARBA00000085"/>
    </source>
</evidence>
<proteinExistence type="predicted"/>
<dbReference type="InterPro" id="IPR003661">
    <property type="entry name" value="HisK_dim/P_dom"/>
</dbReference>
<dbReference type="NCBIfam" id="TIGR00229">
    <property type="entry name" value="sensory_box"/>
    <property type="match status" value="1"/>
</dbReference>
<dbReference type="InterPro" id="IPR000700">
    <property type="entry name" value="PAS-assoc_C"/>
</dbReference>
<dbReference type="AlphaFoldDB" id="U7Q6S9"/>
<dbReference type="EMBL" id="AUZM01000348">
    <property type="protein sequence ID" value="ERT03584.1"/>
    <property type="molecule type" value="Genomic_DNA"/>
</dbReference>
<feature type="domain" description="PAS" evidence="6">
    <location>
        <begin position="1"/>
        <end position="45"/>
    </location>
</feature>
<keyword evidence="5" id="KW-0902">Two-component regulatory system</keyword>
<feature type="domain" description="PAC" evidence="7">
    <location>
        <begin position="48"/>
        <end position="100"/>
    </location>
</feature>
<dbReference type="InterPro" id="IPR035965">
    <property type="entry name" value="PAS-like_dom_sf"/>
</dbReference>
<evidence type="ECO:0000256" key="4">
    <source>
        <dbReference type="ARBA" id="ARBA00022777"/>
    </source>
</evidence>
<dbReference type="PROSITE" id="PS50112">
    <property type="entry name" value="PAS"/>
    <property type="match status" value="1"/>
</dbReference>
<dbReference type="InterPro" id="IPR036097">
    <property type="entry name" value="HisK_dim/P_sf"/>
</dbReference>
<reference evidence="8 9" key="1">
    <citation type="journal article" date="2013" name="Front. Microbiol.">
        <title>Comparative genomic analyses of the cyanobacterium, Lyngbya aestuarii BL J, a powerful hydrogen producer.</title>
        <authorList>
            <person name="Kothari A."/>
            <person name="Vaughn M."/>
            <person name="Garcia-Pichel F."/>
        </authorList>
    </citation>
    <scope>NUCLEOTIDE SEQUENCE [LARGE SCALE GENOMIC DNA]</scope>
    <source>
        <strain evidence="8 9">BL J</strain>
    </source>
</reference>
<dbReference type="GO" id="GO:0000155">
    <property type="term" value="F:phosphorelay sensor kinase activity"/>
    <property type="evidence" value="ECO:0007669"/>
    <property type="project" value="InterPro"/>
</dbReference>
<dbReference type="Pfam" id="PF13426">
    <property type="entry name" value="PAS_9"/>
    <property type="match status" value="1"/>
</dbReference>
<dbReference type="InterPro" id="IPR050736">
    <property type="entry name" value="Sensor_HK_Regulatory"/>
</dbReference>
<evidence type="ECO:0000256" key="3">
    <source>
        <dbReference type="ARBA" id="ARBA00022679"/>
    </source>
</evidence>
<organism evidence="8 9">
    <name type="scientific">Lyngbya aestuarii BL J</name>
    <dbReference type="NCBI Taxonomy" id="1348334"/>
    <lineage>
        <taxon>Bacteria</taxon>
        <taxon>Bacillati</taxon>
        <taxon>Cyanobacteriota</taxon>
        <taxon>Cyanophyceae</taxon>
        <taxon>Oscillatoriophycideae</taxon>
        <taxon>Oscillatoriales</taxon>
        <taxon>Microcoleaceae</taxon>
        <taxon>Lyngbya</taxon>
    </lineage>
</organism>
<keyword evidence="4" id="KW-0418">Kinase</keyword>